<sequence length="98" mass="10835">MGEVRERRVAASTAAAARPTPRGGDNGTCRQETLRKRHAGDTGAGAMTELDKGSIEENRILSNRDKKQHSKERGQDGAAIKTDQEQDHAANRRPWDKR</sequence>
<feature type="compositionally biased region" description="Basic and acidic residues" evidence="1">
    <location>
        <begin position="82"/>
        <end position="98"/>
    </location>
</feature>
<dbReference type="AlphaFoldDB" id="A0A9W5B4L4"/>
<organism evidence="2 3">
    <name type="scientific">Agrobacterium genomosp. 2 str. CFBP 5494</name>
    <dbReference type="NCBI Taxonomy" id="1183436"/>
    <lineage>
        <taxon>Bacteria</taxon>
        <taxon>Pseudomonadati</taxon>
        <taxon>Pseudomonadota</taxon>
        <taxon>Alphaproteobacteria</taxon>
        <taxon>Hyphomicrobiales</taxon>
        <taxon>Rhizobiaceae</taxon>
        <taxon>Rhizobium/Agrobacterium group</taxon>
        <taxon>Agrobacterium</taxon>
        <taxon>Agrobacterium tumefaciens complex</taxon>
    </lineage>
</organism>
<accession>A0A9W5B4L4</accession>
<gene>
    <name evidence="2" type="ORF">AGR2A_Lc30080</name>
</gene>
<reference evidence="2 3" key="1">
    <citation type="submission" date="2016-01" db="EMBL/GenBank/DDBJ databases">
        <authorList>
            <person name="Regsiter A."/>
            <person name="william w."/>
        </authorList>
    </citation>
    <scope>NUCLEOTIDE SEQUENCE [LARGE SCALE GENOMIC DNA]</scope>
    <source>
        <strain evidence="2 3">CFBP 5494</strain>
    </source>
</reference>
<dbReference type="EMBL" id="FBVY01000032">
    <property type="protein sequence ID" value="CUW97256.1"/>
    <property type="molecule type" value="Genomic_DNA"/>
</dbReference>
<feature type="compositionally biased region" description="Low complexity" evidence="1">
    <location>
        <begin position="10"/>
        <end position="22"/>
    </location>
</feature>
<protein>
    <submittedName>
        <fullName evidence="2">Uncharacterized protein</fullName>
    </submittedName>
</protein>
<evidence type="ECO:0000313" key="3">
    <source>
        <dbReference type="Proteomes" id="UP000191933"/>
    </source>
</evidence>
<keyword evidence="3" id="KW-1185">Reference proteome</keyword>
<proteinExistence type="predicted"/>
<feature type="region of interest" description="Disordered" evidence="1">
    <location>
        <begin position="1"/>
        <end position="98"/>
    </location>
</feature>
<dbReference type="Proteomes" id="UP000191933">
    <property type="component" value="Unassembled WGS sequence"/>
</dbReference>
<evidence type="ECO:0000256" key="1">
    <source>
        <dbReference type="SAM" id="MobiDB-lite"/>
    </source>
</evidence>
<feature type="compositionally biased region" description="Basic and acidic residues" evidence="1">
    <location>
        <begin position="49"/>
        <end position="75"/>
    </location>
</feature>
<evidence type="ECO:0000313" key="2">
    <source>
        <dbReference type="EMBL" id="CUW97256.1"/>
    </source>
</evidence>
<comment type="caution">
    <text evidence="2">The sequence shown here is derived from an EMBL/GenBank/DDBJ whole genome shotgun (WGS) entry which is preliminary data.</text>
</comment>
<name>A0A9W5B4L4_9HYPH</name>